<dbReference type="InterPro" id="IPR043460">
    <property type="entry name" value="MEDAG/TEX26"/>
</dbReference>
<reference evidence="2" key="1">
    <citation type="submission" date="2019-08" db="EMBL/GenBank/DDBJ databases">
        <title>The improved chromosome-level genome for the pearl oyster Pinctada fucata martensii using PacBio sequencing and Hi-C.</title>
        <authorList>
            <person name="Zheng Z."/>
        </authorList>
    </citation>
    <scope>NUCLEOTIDE SEQUENCE</scope>
    <source>
        <strain evidence="2">ZZ-2019</strain>
        <tissue evidence="2">Adductor muscle</tissue>
    </source>
</reference>
<evidence type="ECO:0000256" key="1">
    <source>
        <dbReference type="SAM" id="MobiDB-lite"/>
    </source>
</evidence>
<comment type="caution">
    <text evidence="2">The sequence shown here is derived from an EMBL/GenBank/DDBJ whole genome shotgun (WGS) entry which is preliminary data.</text>
</comment>
<evidence type="ECO:0000313" key="2">
    <source>
        <dbReference type="EMBL" id="KAK3100727.1"/>
    </source>
</evidence>
<dbReference type="PANTHER" id="PTHR33769">
    <property type="entry name" value="TESTIS-EXPRESSED PROTEIN 26 ISOFORM X3"/>
    <property type="match status" value="1"/>
</dbReference>
<feature type="compositionally biased region" description="Low complexity" evidence="1">
    <location>
        <begin position="151"/>
        <end position="160"/>
    </location>
</feature>
<feature type="compositionally biased region" description="Polar residues" evidence="1">
    <location>
        <begin position="420"/>
        <end position="435"/>
    </location>
</feature>
<evidence type="ECO:0000313" key="3">
    <source>
        <dbReference type="Proteomes" id="UP001186944"/>
    </source>
</evidence>
<dbReference type="GO" id="GO:0005737">
    <property type="term" value="C:cytoplasm"/>
    <property type="evidence" value="ECO:0007669"/>
    <property type="project" value="TreeGrafter"/>
</dbReference>
<dbReference type="EMBL" id="VSWD01000006">
    <property type="protein sequence ID" value="KAK3100727.1"/>
    <property type="molecule type" value="Genomic_DNA"/>
</dbReference>
<feature type="region of interest" description="Disordered" evidence="1">
    <location>
        <begin position="349"/>
        <end position="488"/>
    </location>
</feature>
<protein>
    <submittedName>
        <fullName evidence="2">Uncharacterized protein</fullName>
    </submittedName>
</protein>
<dbReference type="AlphaFoldDB" id="A0AA88YA57"/>
<feature type="region of interest" description="Disordered" evidence="1">
    <location>
        <begin position="131"/>
        <end position="166"/>
    </location>
</feature>
<keyword evidence="3" id="KW-1185">Reference proteome</keyword>
<feature type="compositionally biased region" description="Polar residues" evidence="1">
    <location>
        <begin position="447"/>
        <end position="459"/>
    </location>
</feature>
<name>A0AA88YA57_PINIB</name>
<organism evidence="2 3">
    <name type="scientific">Pinctada imbricata</name>
    <name type="common">Atlantic pearl-oyster</name>
    <name type="synonym">Pinctada martensii</name>
    <dbReference type="NCBI Taxonomy" id="66713"/>
    <lineage>
        <taxon>Eukaryota</taxon>
        <taxon>Metazoa</taxon>
        <taxon>Spiralia</taxon>
        <taxon>Lophotrochozoa</taxon>
        <taxon>Mollusca</taxon>
        <taxon>Bivalvia</taxon>
        <taxon>Autobranchia</taxon>
        <taxon>Pteriomorphia</taxon>
        <taxon>Pterioida</taxon>
        <taxon>Pterioidea</taxon>
        <taxon>Pteriidae</taxon>
        <taxon>Pinctada</taxon>
    </lineage>
</organism>
<proteinExistence type="predicted"/>
<accession>A0AA88YA57</accession>
<sequence length="488" mass="53966">MATAIETSRGMATPMGFVNTETRVGDEVIVPGLAKDLAAFYDKTDSEEDRAKALELLTSLRLGQEINGYNPPPRPVTAAPAYGRSDTYIMNPYQTTYTRDYPLKAQNSTVAYRPMTSQGFVASHDLGGDIGDTTYDQQYHDKPIRPATPKRSGSSSGNRNNKPHPLESFMVWKFPSKALPEDQKSPWSEELTDDMINQVHKRLCSSTYQTDYLGIPQGFQVKSAYNLPPDWKADIPYTLDSVARYSYQRPNQQTELKLPTNRYGSNTKKQYAVTGTIPTASARYNHIKQRTTYDRHYNDNASCVVQQIRDIGRKLGAEALRKYYEKATGEEKEIAGKLLGAYGGVAPPSAPLMRPSSRKSQRSEVPPVSTPSSFRSKTPSTPGTVNSDSKPPIFRLTQEKHIGINKPRGNYAETPKKSSRTPAATPVTNFNNASPTPGKVSKPPSRGSKTPCTPVSNFEFTIPAHAPKPPDTPQSLPINVFSPRLDLQ</sequence>
<dbReference type="PANTHER" id="PTHR33769:SF2">
    <property type="entry name" value="TESTIS-EXPRESSED PROTEIN 26"/>
    <property type="match status" value="1"/>
</dbReference>
<feature type="compositionally biased region" description="Polar residues" evidence="1">
    <location>
        <begin position="370"/>
        <end position="389"/>
    </location>
</feature>
<dbReference type="Proteomes" id="UP001186944">
    <property type="component" value="Unassembled WGS sequence"/>
</dbReference>
<gene>
    <name evidence="2" type="ORF">FSP39_024323</name>
</gene>